<proteinExistence type="predicted"/>
<comment type="caution">
    <text evidence="1">The sequence shown here is derived from an EMBL/GenBank/DDBJ whole genome shotgun (WGS) entry which is preliminary data.</text>
</comment>
<evidence type="ECO:0000313" key="1">
    <source>
        <dbReference type="EMBL" id="MED6244785.1"/>
    </source>
</evidence>
<protein>
    <submittedName>
        <fullName evidence="1">Uncharacterized protein</fullName>
    </submittedName>
</protein>
<name>A0ABU7B586_9TELE</name>
<evidence type="ECO:0000313" key="2">
    <source>
        <dbReference type="Proteomes" id="UP001345963"/>
    </source>
</evidence>
<accession>A0ABU7B586</accession>
<keyword evidence="2" id="KW-1185">Reference proteome</keyword>
<sequence>MDTRKQRTAWCHTLCKPSAVIEEPSSSINAHLWRTCHSMAKTSYLPVPLWKTLKFSSEHRVFPAWTLQQAGRWGFSSSGSVCVRQEVMKIW</sequence>
<gene>
    <name evidence="1" type="ORF">ATANTOWER_024147</name>
</gene>
<reference evidence="1 2" key="1">
    <citation type="submission" date="2021-07" db="EMBL/GenBank/DDBJ databases">
        <authorList>
            <person name="Palmer J.M."/>
        </authorList>
    </citation>
    <scope>NUCLEOTIDE SEQUENCE [LARGE SCALE GENOMIC DNA]</scope>
    <source>
        <strain evidence="1 2">AT_MEX2019</strain>
        <tissue evidence="1">Muscle</tissue>
    </source>
</reference>
<dbReference type="EMBL" id="JAHUTI010039883">
    <property type="protein sequence ID" value="MED6244785.1"/>
    <property type="molecule type" value="Genomic_DNA"/>
</dbReference>
<organism evidence="1 2">
    <name type="scientific">Ataeniobius toweri</name>
    <dbReference type="NCBI Taxonomy" id="208326"/>
    <lineage>
        <taxon>Eukaryota</taxon>
        <taxon>Metazoa</taxon>
        <taxon>Chordata</taxon>
        <taxon>Craniata</taxon>
        <taxon>Vertebrata</taxon>
        <taxon>Euteleostomi</taxon>
        <taxon>Actinopterygii</taxon>
        <taxon>Neopterygii</taxon>
        <taxon>Teleostei</taxon>
        <taxon>Neoteleostei</taxon>
        <taxon>Acanthomorphata</taxon>
        <taxon>Ovalentaria</taxon>
        <taxon>Atherinomorphae</taxon>
        <taxon>Cyprinodontiformes</taxon>
        <taxon>Goodeidae</taxon>
        <taxon>Ataeniobius</taxon>
    </lineage>
</organism>
<dbReference type="Proteomes" id="UP001345963">
    <property type="component" value="Unassembled WGS sequence"/>
</dbReference>